<name>A0A1D2YSA6_9BACI</name>
<evidence type="ECO:0000256" key="3">
    <source>
        <dbReference type="ARBA" id="ARBA00011738"/>
    </source>
</evidence>
<dbReference type="InterPro" id="IPR013805">
    <property type="entry name" value="GrpE_CC"/>
</dbReference>
<dbReference type="AlphaFoldDB" id="A0A1D2YSA6"/>
<comment type="caution">
    <text evidence="14">The sequence shown here is derived from an EMBL/GenBank/DDBJ whole genome shotgun (WGS) entry which is preliminary data.</text>
</comment>
<dbReference type="STRING" id="337097.BHF71_04210"/>
<dbReference type="GO" id="GO:0051087">
    <property type="term" value="F:protein-folding chaperone binding"/>
    <property type="evidence" value="ECO:0007669"/>
    <property type="project" value="InterPro"/>
</dbReference>
<evidence type="ECO:0000256" key="7">
    <source>
        <dbReference type="ARBA" id="ARBA00053401"/>
    </source>
</evidence>
<evidence type="ECO:0000256" key="4">
    <source>
        <dbReference type="ARBA" id="ARBA00022490"/>
    </source>
</evidence>
<evidence type="ECO:0000256" key="8">
    <source>
        <dbReference type="ARBA" id="ARBA00072274"/>
    </source>
</evidence>
<dbReference type="SUPFAM" id="SSF51064">
    <property type="entry name" value="Head domain of nucleotide exchange factor GrpE"/>
    <property type="match status" value="1"/>
</dbReference>
<dbReference type="PANTHER" id="PTHR21237">
    <property type="entry name" value="GRPE PROTEIN"/>
    <property type="match status" value="1"/>
</dbReference>
<dbReference type="NCBIfam" id="NF010738">
    <property type="entry name" value="PRK14140.1"/>
    <property type="match status" value="1"/>
</dbReference>
<evidence type="ECO:0000313" key="14">
    <source>
        <dbReference type="EMBL" id="OEF96939.1"/>
    </source>
</evidence>
<accession>A0A1D2YSA6</accession>
<dbReference type="GO" id="GO:0051082">
    <property type="term" value="F:unfolded protein binding"/>
    <property type="evidence" value="ECO:0007669"/>
    <property type="project" value="TreeGrafter"/>
</dbReference>
<organism evidence="14 15">
    <name type="scientific">Vulcanibacillus modesticaldus</name>
    <dbReference type="NCBI Taxonomy" id="337097"/>
    <lineage>
        <taxon>Bacteria</taxon>
        <taxon>Bacillati</taxon>
        <taxon>Bacillota</taxon>
        <taxon>Bacilli</taxon>
        <taxon>Bacillales</taxon>
        <taxon>Bacillaceae</taxon>
        <taxon>Vulcanibacillus</taxon>
    </lineage>
</organism>
<evidence type="ECO:0000256" key="10">
    <source>
        <dbReference type="HAMAP-Rule" id="MF_01151"/>
    </source>
</evidence>
<evidence type="ECO:0000256" key="6">
    <source>
        <dbReference type="ARBA" id="ARBA00023186"/>
    </source>
</evidence>
<evidence type="ECO:0000256" key="13">
    <source>
        <dbReference type="SAM" id="MobiDB-lite"/>
    </source>
</evidence>
<gene>
    <name evidence="10" type="primary">grpE</name>
    <name evidence="14" type="ORF">BHF71_04210</name>
</gene>
<dbReference type="InterPro" id="IPR000740">
    <property type="entry name" value="GrpE"/>
</dbReference>
<comment type="similarity">
    <text evidence="2 10 12">Belongs to the GrpE family.</text>
</comment>
<dbReference type="Pfam" id="PF01025">
    <property type="entry name" value="GrpE"/>
    <property type="match status" value="1"/>
</dbReference>
<dbReference type="SUPFAM" id="SSF58014">
    <property type="entry name" value="Coiled-coil domain of nucleotide exchange factor GrpE"/>
    <property type="match status" value="1"/>
</dbReference>
<feature type="region of interest" description="Disordered" evidence="13">
    <location>
        <begin position="1"/>
        <end position="39"/>
    </location>
</feature>
<evidence type="ECO:0000256" key="1">
    <source>
        <dbReference type="ARBA" id="ARBA00004496"/>
    </source>
</evidence>
<dbReference type="GO" id="GO:0005737">
    <property type="term" value="C:cytoplasm"/>
    <property type="evidence" value="ECO:0007669"/>
    <property type="project" value="UniProtKB-SubCell"/>
</dbReference>
<comment type="subunit">
    <text evidence="3 10">Homodimer.</text>
</comment>
<protein>
    <recommendedName>
        <fullName evidence="8 10">Protein GrpE</fullName>
    </recommendedName>
    <alternativeName>
        <fullName evidence="9 10">HSP-70 cofactor</fullName>
    </alternativeName>
</protein>
<keyword evidence="15" id="KW-1185">Reference proteome</keyword>
<dbReference type="GO" id="GO:0006457">
    <property type="term" value="P:protein folding"/>
    <property type="evidence" value="ECO:0007669"/>
    <property type="project" value="InterPro"/>
</dbReference>
<dbReference type="PANTHER" id="PTHR21237:SF23">
    <property type="entry name" value="GRPE PROTEIN HOMOLOG, MITOCHONDRIAL"/>
    <property type="match status" value="1"/>
</dbReference>
<evidence type="ECO:0000256" key="12">
    <source>
        <dbReference type="RuleBase" id="RU004478"/>
    </source>
</evidence>
<evidence type="ECO:0000256" key="9">
    <source>
        <dbReference type="ARBA" id="ARBA00076414"/>
    </source>
</evidence>
<dbReference type="Proteomes" id="UP000243739">
    <property type="component" value="Unassembled WGS sequence"/>
</dbReference>
<comment type="subcellular location">
    <subcellularLocation>
        <location evidence="1 10">Cytoplasm</location>
    </subcellularLocation>
</comment>
<dbReference type="Gene3D" id="2.30.22.10">
    <property type="entry name" value="Head domain of nucleotide exchange factor GrpE"/>
    <property type="match status" value="1"/>
</dbReference>
<dbReference type="CDD" id="cd00446">
    <property type="entry name" value="GrpE"/>
    <property type="match status" value="1"/>
</dbReference>
<dbReference type="EMBL" id="MIJF01000078">
    <property type="protein sequence ID" value="OEF96939.1"/>
    <property type="molecule type" value="Genomic_DNA"/>
</dbReference>
<evidence type="ECO:0000256" key="5">
    <source>
        <dbReference type="ARBA" id="ARBA00023016"/>
    </source>
</evidence>
<keyword evidence="4 10" id="KW-0963">Cytoplasm</keyword>
<proteinExistence type="inferred from homology"/>
<sequence length="194" mass="22299">MSDKERKTGNIAMEEEKVEKTEENTNDEVKNQTIEGEVTSEEEVAVDEVANLKKTIEDLQNRLLRSQADFDNYRKRTRTEKEELAKYANAKLIEALLPTFDNFARAIEASKENQNFETLVQGVEMVYRQLEELLVKEGLEPIEAVGQHFDPEIHQAVMQVESDQYESGVVVEELQKGYKFKGKVIRPSMVKVNT</sequence>
<comment type="function">
    <text evidence="7 10 11">Participates actively in the response to hyperosmotic and heat shock by preventing the aggregation of stress-denatured proteins, in association with DnaK and GrpE. It is the nucleotide exchange factor for DnaK and may function as a thermosensor. Unfolded proteins bind initially to DnaJ; upon interaction with the DnaJ-bound protein, DnaK hydrolyzes its bound ATP, resulting in the formation of a stable complex. GrpE releases ADP from DnaK; ATP binding to DnaK triggers the release of the substrate protein, thus completing the reaction cycle. Several rounds of ATP-dependent interactions between DnaJ, DnaK and GrpE are required for fully efficient folding.</text>
</comment>
<evidence type="ECO:0000256" key="11">
    <source>
        <dbReference type="RuleBase" id="RU000639"/>
    </source>
</evidence>
<reference evidence="14 15" key="1">
    <citation type="submission" date="2016-09" db="EMBL/GenBank/DDBJ databases">
        <title>Draft genome sequence for the type strain of Vulcanibacillus modesticaldus BR, a strictly anaerobic, moderately thermophilic, and nitrate-reducing bacterium from deep sea-hydrothermal vents of the Mid-Atlantic Ridge.</title>
        <authorList>
            <person name="Abin C.A."/>
            <person name="Hollibaugh J.T."/>
        </authorList>
    </citation>
    <scope>NUCLEOTIDE SEQUENCE [LARGE SCALE GENOMIC DNA]</scope>
    <source>
        <strain evidence="14 15">BR</strain>
    </source>
</reference>
<dbReference type="OrthoDB" id="9812586at2"/>
<dbReference type="Gene3D" id="3.90.20.20">
    <property type="match status" value="1"/>
</dbReference>
<dbReference type="PRINTS" id="PR00773">
    <property type="entry name" value="GRPEPROTEIN"/>
</dbReference>
<dbReference type="GO" id="GO:0042803">
    <property type="term" value="F:protein homodimerization activity"/>
    <property type="evidence" value="ECO:0007669"/>
    <property type="project" value="InterPro"/>
</dbReference>
<dbReference type="FunFam" id="2.30.22.10:FF:000001">
    <property type="entry name" value="Protein GrpE"/>
    <property type="match status" value="1"/>
</dbReference>
<dbReference type="RefSeq" id="WP_069657572.1">
    <property type="nucleotide sequence ID" value="NZ_MIJF01000078.1"/>
</dbReference>
<keyword evidence="5 10" id="KW-0346">Stress response</keyword>
<dbReference type="HAMAP" id="MF_01151">
    <property type="entry name" value="GrpE"/>
    <property type="match status" value="1"/>
</dbReference>
<dbReference type="PROSITE" id="PS01071">
    <property type="entry name" value="GRPE"/>
    <property type="match status" value="1"/>
</dbReference>
<evidence type="ECO:0000256" key="2">
    <source>
        <dbReference type="ARBA" id="ARBA00009054"/>
    </source>
</evidence>
<keyword evidence="6 10" id="KW-0143">Chaperone</keyword>
<evidence type="ECO:0000313" key="15">
    <source>
        <dbReference type="Proteomes" id="UP000243739"/>
    </source>
</evidence>
<dbReference type="InterPro" id="IPR009012">
    <property type="entry name" value="GrpE_head"/>
</dbReference>
<dbReference type="GO" id="GO:0000774">
    <property type="term" value="F:adenyl-nucleotide exchange factor activity"/>
    <property type="evidence" value="ECO:0007669"/>
    <property type="project" value="InterPro"/>
</dbReference>
<feature type="compositionally biased region" description="Basic and acidic residues" evidence="13">
    <location>
        <begin position="1"/>
        <end position="30"/>
    </location>
</feature>